<dbReference type="Proteomes" id="UP000279446">
    <property type="component" value="Unassembled WGS sequence"/>
</dbReference>
<dbReference type="AlphaFoldDB" id="A0A3S1DMP7"/>
<evidence type="ECO:0000313" key="2">
    <source>
        <dbReference type="Proteomes" id="UP000279446"/>
    </source>
</evidence>
<keyword evidence="2" id="KW-1185">Reference proteome</keyword>
<organism evidence="1 2">
    <name type="scientific">Paenibacillus anaericanus</name>
    <dbReference type="NCBI Taxonomy" id="170367"/>
    <lineage>
        <taxon>Bacteria</taxon>
        <taxon>Bacillati</taxon>
        <taxon>Bacillota</taxon>
        <taxon>Bacilli</taxon>
        <taxon>Bacillales</taxon>
        <taxon>Paenibacillaceae</taxon>
        <taxon>Paenibacillus</taxon>
    </lineage>
</organism>
<dbReference type="OrthoDB" id="2974644at2"/>
<accession>A0A3S1DMP7</accession>
<evidence type="ECO:0008006" key="3">
    <source>
        <dbReference type="Google" id="ProtNLM"/>
    </source>
</evidence>
<dbReference type="RefSeq" id="WP_127190421.1">
    <property type="nucleotide sequence ID" value="NZ_RZNY01000002.1"/>
</dbReference>
<name>A0A3S1DMP7_9BACL</name>
<proteinExistence type="predicted"/>
<gene>
    <name evidence="1" type="ORF">EJP82_02340</name>
</gene>
<sequence>MKNILVGNGINIQFGGSEYLNSHILNRAVRNVKSGHFPADVYPSEVAEWLMYLFSQFSLVINGLFDNYAVTESERTALADLKKRYRKKNSYQSFDIIGFEDYFLVHNLVCVKEKIVNPERYNFREVLRIFILDSIYNAGNIEEVYHKFPFDLLGFLRQYDNIFTTNYDKNIEKYVDKEVFYLHGAFHILADVYDPNSLRNHMSDSPLKNANIITGFDHLYSNALTTYSGESKEFLIGMQNTANEAMTKFLNGIKEKPEIIPQIEEWKDSDSSLVRNLYEAIKIKQDRPDLTFLEFDAIDRFREIEGSLTILGLSPNNDNHIFNEIRSNEKLDEVIYYYYDNSEGNRVNKLFDNKKVKIIDVKKFWKEL</sequence>
<comment type="caution">
    <text evidence="1">The sequence shown here is derived from an EMBL/GenBank/DDBJ whole genome shotgun (WGS) entry which is preliminary data.</text>
</comment>
<reference evidence="1 2" key="1">
    <citation type="submission" date="2018-12" db="EMBL/GenBank/DDBJ databases">
        <authorList>
            <person name="Sun L."/>
            <person name="Chen Z."/>
        </authorList>
    </citation>
    <scope>NUCLEOTIDE SEQUENCE [LARGE SCALE GENOMIC DNA]</scope>
    <source>
        <strain evidence="1 2">DSM 15890</strain>
    </source>
</reference>
<protein>
    <recommendedName>
        <fullName evidence="3">SIR2-like domain-containing protein</fullName>
    </recommendedName>
</protein>
<evidence type="ECO:0000313" key="1">
    <source>
        <dbReference type="EMBL" id="RUT48002.1"/>
    </source>
</evidence>
<dbReference type="EMBL" id="RZNY01000002">
    <property type="protein sequence ID" value="RUT48002.1"/>
    <property type="molecule type" value="Genomic_DNA"/>
</dbReference>